<reference evidence="3 4" key="1">
    <citation type="submission" date="2012-08" db="EMBL/GenBank/DDBJ databases">
        <title>Whole genome shotgun sequence of Gordonia rhizosphera NBRC 16068.</title>
        <authorList>
            <person name="Takarada H."/>
            <person name="Isaki S."/>
            <person name="Hosoyama A."/>
            <person name="Tsuchikane K."/>
            <person name="Katsumata H."/>
            <person name="Baba S."/>
            <person name="Ohji S."/>
            <person name="Yamazaki S."/>
            <person name="Fujita N."/>
        </authorList>
    </citation>
    <scope>NUCLEOTIDE SEQUENCE [LARGE SCALE GENOMIC DNA]</scope>
    <source>
        <strain evidence="3 4">NBRC 16068</strain>
    </source>
</reference>
<evidence type="ECO:0000313" key="4">
    <source>
        <dbReference type="Proteomes" id="UP000008363"/>
    </source>
</evidence>
<dbReference type="Gene3D" id="3.30.70.1060">
    <property type="entry name" value="Dimeric alpha+beta barrel"/>
    <property type="match status" value="1"/>
</dbReference>
<comment type="similarity">
    <text evidence="1">Belongs to the YciI family.</text>
</comment>
<dbReference type="InterPro" id="IPR005545">
    <property type="entry name" value="YCII"/>
</dbReference>
<evidence type="ECO:0000256" key="1">
    <source>
        <dbReference type="ARBA" id="ARBA00007689"/>
    </source>
</evidence>
<sequence length="125" mass="13474">MTDTYAFLIREPDWDSDRYLAGTPDPKDEIFAAHAHFQQAVAELGATIVGGTALHNAKHGGRCTPGAGEGRVADAVYTDVAYPDASEVITGFYLVETADEDTARRIAAMVPTGNSIEWRKVFPMG</sequence>
<feature type="domain" description="YCII-related" evidence="2">
    <location>
        <begin position="25"/>
        <end position="124"/>
    </location>
</feature>
<organism evidence="3 4">
    <name type="scientific">Gordonia rhizosphera NBRC 16068</name>
    <dbReference type="NCBI Taxonomy" id="1108045"/>
    <lineage>
        <taxon>Bacteria</taxon>
        <taxon>Bacillati</taxon>
        <taxon>Actinomycetota</taxon>
        <taxon>Actinomycetes</taxon>
        <taxon>Mycobacteriales</taxon>
        <taxon>Gordoniaceae</taxon>
        <taxon>Gordonia</taxon>
    </lineage>
</organism>
<dbReference type="OrthoDB" id="668782at2"/>
<protein>
    <recommendedName>
        <fullName evidence="2">YCII-related domain-containing protein</fullName>
    </recommendedName>
</protein>
<keyword evidence="4" id="KW-1185">Reference proteome</keyword>
<dbReference type="SUPFAM" id="SSF54909">
    <property type="entry name" value="Dimeric alpha+beta barrel"/>
    <property type="match status" value="1"/>
</dbReference>
<name>K6WDR2_9ACTN</name>
<dbReference type="EMBL" id="BAHC01000094">
    <property type="protein sequence ID" value="GAB90297.1"/>
    <property type="molecule type" value="Genomic_DNA"/>
</dbReference>
<dbReference type="eggNOG" id="ENOG50331SM">
    <property type="taxonomic scope" value="Bacteria"/>
</dbReference>
<dbReference type="Pfam" id="PF03795">
    <property type="entry name" value="YCII"/>
    <property type="match status" value="1"/>
</dbReference>
<comment type="caution">
    <text evidence="3">The sequence shown here is derived from an EMBL/GenBank/DDBJ whole genome shotgun (WGS) entry which is preliminary data.</text>
</comment>
<gene>
    <name evidence="3" type="ORF">GORHZ_094_00060</name>
</gene>
<dbReference type="STRING" id="1108045.GORHZ_094_00060"/>
<proteinExistence type="inferred from homology"/>
<dbReference type="AlphaFoldDB" id="K6WDR2"/>
<dbReference type="RefSeq" id="WP_006332999.1">
    <property type="nucleotide sequence ID" value="NZ_BAHC01000094.1"/>
</dbReference>
<dbReference type="Proteomes" id="UP000008363">
    <property type="component" value="Unassembled WGS sequence"/>
</dbReference>
<accession>K6WDR2</accession>
<evidence type="ECO:0000313" key="3">
    <source>
        <dbReference type="EMBL" id="GAB90297.1"/>
    </source>
</evidence>
<dbReference type="InterPro" id="IPR011008">
    <property type="entry name" value="Dimeric_a/b-barrel"/>
</dbReference>
<evidence type="ECO:0000259" key="2">
    <source>
        <dbReference type="Pfam" id="PF03795"/>
    </source>
</evidence>